<evidence type="ECO:0000313" key="2">
    <source>
        <dbReference type="Proteomes" id="UP001256711"/>
    </source>
</evidence>
<protein>
    <submittedName>
        <fullName evidence="1">DUF960 family protein</fullName>
    </submittedName>
</protein>
<evidence type="ECO:0000313" key="1">
    <source>
        <dbReference type="EMBL" id="MDT2809693.1"/>
    </source>
</evidence>
<dbReference type="AlphaFoldDB" id="A0AAW8U140"/>
<dbReference type="RefSeq" id="WP_311835118.1">
    <property type="nucleotide sequence ID" value="NZ_JARQBJ010000002.1"/>
</dbReference>
<accession>A0AAW8U140</accession>
<name>A0AAW8U140_9ENTE</name>
<gene>
    <name evidence="1" type="ORF">P7H43_04295</name>
</gene>
<reference evidence="1" key="1">
    <citation type="submission" date="2023-03" db="EMBL/GenBank/DDBJ databases">
        <authorList>
            <person name="Shen W."/>
            <person name="Cai J."/>
        </authorList>
    </citation>
    <scope>NUCLEOTIDE SEQUENCE</scope>
    <source>
        <strain evidence="1">B226-2</strain>
    </source>
</reference>
<dbReference type="Gene3D" id="3.10.450.150">
    <property type="entry name" value="enterococcus faecalis protein"/>
    <property type="match status" value="1"/>
</dbReference>
<dbReference type="EMBL" id="JARQBJ010000002">
    <property type="protein sequence ID" value="MDT2809693.1"/>
    <property type="molecule type" value="Genomic_DNA"/>
</dbReference>
<comment type="caution">
    <text evidence="1">The sequence shown here is derived from an EMBL/GenBank/DDBJ whole genome shotgun (WGS) entry which is preliminary data.</text>
</comment>
<dbReference type="InterPro" id="IPR009303">
    <property type="entry name" value="DUF960"/>
</dbReference>
<sequence>MFEKEGQRFLTPGIKEGVPLEVQLLLWHLIDDSDWQMDYLQIFELYKDNHTNKLIIIHRQEEPEQKRKVAFHLGKLPKELHVLPSKIWVIDDGDHQTMLLPEEY</sequence>
<dbReference type="Pfam" id="PF06124">
    <property type="entry name" value="DUF960"/>
    <property type="match status" value="1"/>
</dbReference>
<organism evidence="1 2">
    <name type="scientific">Enterococcus asini</name>
    <dbReference type="NCBI Taxonomy" id="57732"/>
    <lineage>
        <taxon>Bacteria</taxon>
        <taxon>Bacillati</taxon>
        <taxon>Bacillota</taxon>
        <taxon>Bacilli</taxon>
        <taxon>Lactobacillales</taxon>
        <taxon>Enterococcaceae</taxon>
        <taxon>Enterococcus</taxon>
    </lineage>
</organism>
<proteinExistence type="predicted"/>
<dbReference type="Proteomes" id="UP001256711">
    <property type="component" value="Unassembled WGS sequence"/>
</dbReference>